<dbReference type="EMBL" id="QNUK01000001">
    <property type="protein sequence ID" value="KAF5910102.1"/>
    <property type="molecule type" value="Genomic_DNA"/>
</dbReference>
<evidence type="ECO:0000313" key="2">
    <source>
        <dbReference type="Proteomes" id="UP000727407"/>
    </source>
</evidence>
<gene>
    <name evidence="1" type="ORF">DAT39_000121</name>
</gene>
<accession>A0A8J4XHF5</accession>
<proteinExistence type="predicted"/>
<sequence length="56" mass="6033">QKAAVLQGATLPVLPSLLPHNANVNQTTPPLFKKDLITSLIDFTARISDHSTSHIT</sequence>
<keyword evidence="2" id="KW-1185">Reference proteome</keyword>
<protein>
    <submittedName>
        <fullName evidence="1">Movement protein</fullName>
    </submittedName>
</protein>
<dbReference type="Proteomes" id="UP000727407">
    <property type="component" value="Unassembled WGS sequence"/>
</dbReference>
<organism evidence="1 2">
    <name type="scientific">Clarias magur</name>
    <name type="common">Asian catfish</name>
    <name type="synonym">Macropteronotus magur</name>
    <dbReference type="NCBI Taxonomy" id="1594786"/>
    <lineage>
        <taxon>Eukaryota</taxon>
        <taxon>Metazoa</taxon>
        <taxon>Chordata</taxon>
        <taxon>Craniata</taxon>
        <taxon>Vertebrata</taxon>
        <taxon>Euteleostomi</taxon>
        <taxon>Actinopterygii</taxon>
        <taxon>Neopterygii</taxon>
        <taxon>Teleostei</taxon>
        <taxon>Ostariophysi</taxon>
        <taxon>Siluriformes</taxon>
        <taxon>Clariidae</taxon>
        <taxon>Clarias</taxon>
    </lineage>
</organism>
<reference evidence="1" key="1">
    <citation type="submission" date="2020-07" db="EMBL/GenBank/DDBJ databases">
        <title>Clarias magur genome sequencing, assembly and annotation.</title>
        <authorList>
            <person name="Kushwaha B."/>
            <person name="Kumar R."/>
            <person name="Das P."/>
            <person name="Joshi C.G."/>
            <person name="Kumar D."/>
            <person name="Nagpure N.S."/>
            <person name="Pandey M."/>
            <person name="Agarwal S."/>
            <person name="Srivastava S."/>
            <person name="Singh M."/>
            <person name="Sahoo L."/>
            <person name="Jayasankar P."/>
            <person name="Meher P.K."/>
            <person name="Koringa P.G."/>
            <person name="Iquebal M.A."/>
            <person name="Das S.P."/>
            <person name="Bit A."/>
            <person name="Patnaik S."/>
            <person name="Patel N."/>
            <person name="Shah T.M."/>
            <person name="Hinsu A."/>
            <person name="Jena J.K."/>
        </authorList>
    </citation>
    <scope>NUCLEOTIDE SEQUENCE</scope>
    <source>
        <strain evidence="1">CIFAMagur01</strain>
        <tissue evidence="1">Testis</tissue>
    </source>
</reference>
<name>A0A8J4XHF5_CLAMG</name>
<evidence type="ECO:0000313" key="1">
    <source>
        <dbReference type="EMBL" id="KAF5910102.1"/>
    </source>
</evidence>
<feature type="non-terminal residue" evidence="1">
    <location>
        <position position="1"/>
    </location>
</feature>
<comment type="caution">
    <text evidence="1">The sequence shown here is derived from an EMBL/GenBank/DDBJ whole genome shotgun (WGS) entry which is preliminary data.</text>
</comment>
<dbReference type="AlphaFoldDB" id="A0A8J4XHF5"/>
<feature type="non-terminal residue" evidence="1">
    <location>
        <position position="56"/>
    </location>
</feature>